<sequence>MAETSQQSNKPSNSNSNRDSPSVQQPRNDFAELESSLPPLPDIGRSLPSQGPLDLDQGVSPSDVNPLAASLALASNTSTPVPAPIERFGMNRPPLAASAWNLFPSGQRTPASPPLIPIPSEVQQENSAVPMEGVVSTRQFDLAKAMLDHQWALFVVAQEARDVNLMRMALNQAIPSQDLLTNLVGREEMLRISEDWVARDELAHLDRSMSNSSDNLTPTQVSNPTGPPIIPTSSHPTVNPNTATSHQPARRENRTNRNQRELRPTPEVQFLGRTHSVTRERLPPPPPPLNPPPISHQAYQEQPVALRPAMAPQIYANPPPQHHYGYQDHQPQYHQPYAHHPQQNHYPHPYAPHRHQGGGNRGPGRRQEDPTMRMVRMGESFNRVERILARSSPISSPLDRHNIPSIDSFSNPSLKENFLNNLNSQFVPDTTFLIEDRLKDVFQQFLSQLSSTIHSFPHSVFHSCINEFKTTMNKSMNEMIMSEIVPTLISEVLNHLKDDENKEVVSVNIKNEIEPLKEFVKEHVETVQDILHVNDSQMQANIEQVRHDLKELTQNQKSQYTSLMEHLSSINEHENHRFEQIKRRLGDVGQTMNNLQTKIISSVVPEPKEQPPHLHYNNPFLNQPHIPPPTQQMETPAVVRSHQTTPAVEPTSTVIIEKKKAEWELLYPFIEHNIDKEVRKEIWKAVPRTTEWEKFNGELPYNHELWLQNIDVFVRDYYLLDYMIISRLTTILTDTAKNWYLGMRSQHEDKSWAWWKNAIRNKFGTDNWKWTIQEAFEGDFFSLDNKKVHKWFNTQRERLRAYQPDLSEFLVCEKILKRCPGTLDHAVKCRYNKDPINMNFEEMVIIVEAVLTGTTRRNHNTLNPNQPFNRHFSAPSYPPKKNEPQQQEHEAKKAPTDPAQKGKGPSCFFCRLPGHLSKDCPKKRNRINNIDGDPSNNDAANEVENDNYDYDQPLGSEDGNDNHQQDSALVLAMHQHGLDDPLVNLGSFAIECELSPDISIAEIQATCHQPQTWSTDCQTSHVEDARLMRCKPDRGKAHLLGTQNLTNVLIEGKEYTCLLDSGASCSIISQKLLQTILPSWKEQLMPILQAKFHSCSDQLLPLGVIDLPLIFPHTKGSVRVQTEFVVMQNARMNYIIVGNDYLSLYGFDINNSKDRYFTIGNENKKKKFSFKNHHSEIMTPSTEISALHKQQNPLQEFVKKDLSEANINEQLTISQKDTLFSLLFKHQLAFATTDHPLGAIKGHEVHIKLTTERPYPPLLRRPPYPASPKSREALEEHIEELVRLNVLRKVGHNEVVEITTPVIIAWHNGKSRMVGDFRALNTYTAADRYPIPKITETLNNLAKAKYLTSMDVLKGFHQNVIAEDSKQFLRIILHKGIYEYLRMPFGIKNAPSHFQRMMDIEFRKEIDEKWVIIYIDDIIIMSSTWEEHLARIDRILQIVINMNMKISLKKCNFGFQEIKALGHIVSGITIGIDQNKVAAVLQKATPTNKKEIQSFLGFAGYYRQHIEKFAEIAKPLTELCRLEAVFEMTHQRVAAYELLKVRLTSAPLLLFPDWKLPFKLYVDASMTGLGAALHQVQIIDDIKREGPIVFISRQLKDSEGRYGASQLECLCLVWALDKLHYYLDGSVFEVITDCTALRSLLNLKTPNRHMLRWQIAIQEYRGNMTIVHREGNIHKNADGLSRWALPNDPSNPAYDPEDKDNDSRFPIMGIHISTFKNEFFDTVREGYHEDHNALILLRLLGKDCKDNELKNNLQEPWKTSYISGRFSVFDELLYHRDKHVSVLVLVDRHNINTILHECHDTVYSGHLSEDRTLERIADTAWWKDWKKDTSEYCSSCERCQKSNKATGKRFGLMMKIEEPSKPWDIVNMDWVTSLSPGGAASYNACLVIVDRYSKSPIFVPCFKDDTAMDTAILFWNRVLPRTGIPRIIISDRDPKFTSEFWKGLHSMLGTKLSFSTAYHPQTDGLAERMIQTLEDMIRRFCAYGLEFKDNDGYTHDWVSLLPILEVAYSTSIHSTTGKAPALLEKGWLPNLPKDFLKPDSQVNVHPTALAYGKMFDKARTHAEQCITDATLYNKERWDKSHKQPEFKIGDLVLISTTNFTNLSGPKKMRDSFVGPFIIRALHGKNAVEVILTEELGRKHPTFPVSLVKPYHSSDSNKFPLRGHQQSTIPPIDTDKSSKVILKILREKRLRVDNRDVRMYLVRYKNLGADHDEWLTEQDIPEAPVLLRKFRSAKRNQA</sequence>
<name>A0ACC0EBT2_9BASI</name>
<reference evidence="2" key="1">
    <citation type="journal article" date="2018" name="BMC Genomics">
        <title>Genomic insights into host adaptation between the wheat stripe rust pathogen (Puccinia striiformis f. sp. tritici) and the barley stripe rust pathogen (Puccinia striiformis f. sp. hordei).</title>
        <authorList>
            <person name="Xia C."/>
            <person name="Wang M."/>
            <person name="Yin C."/>
            <person name="Cornejo O.E."/>
            <person name="Hulbert S.H."/>
            <person name="Chen X."/>
        </authorList>
    </citation>
    <scope>NUCLEOTIDE SEQUENCE [LARGE SCALE GENOMIC DNA]</scope>
    <source>
        <strain evidence="2">93-210</strain>
    </source>
</reference>
<proteinExistence type="predicted"/>
<protein>
    <submittedName>
        <fullName evidence="1">Uncharacterized protein</fullName>
    </submittedName>
</protein>
<gene>
    <name evidence="1" type="ORF">MJO28_008863</name>
</gene>
<organism evidence="1 2">
    <name type="scientific">Puccinia striiformis f. sp. tritici</name>
    <dbReference type="NCBI Taxonomy" id="168172"/>
    <lineage>
        <taxon>Eukaryota</taxon>
        <taxon>Fungi</taxon>
        <taxon>Dikarya</taxon>
        <taxon>Basidiomycota</taxon>
        <taxon>Pucciniomycotina</taxon>
        <taxon>Pucciniomycetes</taxon>
        <taxon>Pucciniales</taxon>
        <taxon>Pucciniaceae</taxon>
        <taxon>Puccinia</taxon>
    </lineage>
</organism>
<reference evidence="2" key="2">
    <citation type="journal article" date="2018" name="Mol. Plant Microbe Interact.">
        <title>Genome sequence resources for the wheat stripe rust pathogen (Puccinia striiformis f. sp. tritici) and the barley stripe rust pathogen (Puccinia striiformis f. sp. hordei).</title>
        <authorList>
            <person name="Xia C."/>
            <person name="Wang M."/>
            <person name="Yin C."/>
            <person name="Cornejo O.E."/>
            <person name="Hulbert S.H."/>
            <person name="Chen X."/>
        </authorList>
    </citation>
    <scope>NUCLEOTIDE SEQUENCE [LARGE SCALE GENOMIC DNA]</scope>
    <source>
        <strain evidence="2">93-210</strain>
    </source>
</reference>
<keyword evidence="2" id="KW-1185">Reference proteome</keyword>
<dbReference type="Proteomes" id="UP001060170">
    <property type="component" value="Chromosome 8"/>
</dbReference>
<accession>A0ACC0EBT2</accession>
<reference evidence="1 2" key="3">
    <citation type="journal article" date="2022" name="Microbiol. Spectr.">
        <title>Folding features and dynamics of 3D genome architecture in plant fungal pathogens.</title>
        <authorList>
            <person name="Xia C."/>
        </authorList>
    </citation>
    <scope>NUCLEOTIDE SEQUENCE [LARGE SCALE GENOMIC DNA]</scope>
    <source>
        <strain evidence="1 2">93-210</strain>
    </source>
</reference>
<evidence type="ECO:0000313" key="2">
    <source>
        <dbReference type="Proteomes" id="UP001060170"/>
    </source>
</evidence>
<evidence type="ECO:0000313" key="1">
    <source>
        <dbReference type="EMBL" id="KAI7950042.1"/>
    </source>
</evidence>
<comment type="caution">
    <text evidence="1">The sequence shown here is derived from an EMBL/GenBank/DDBJ whole genome shotgun (WGS) entry which is preliminary data.</text>
</comment>
<dbReference type="EMBL" id="CM045872">
    <property type="protein sequence ID" value="KAI7950042.1"/>
    <property type="molecule type" value="Genomic_DNA"/>
</dbReference>